<gene>
    <name evidence="2" type="ORF">P9847_15675</name>
</gene>
<dbReference type="InterPro" id="IPR020843">
    <property type="entry name" value="ER"/>
</dbReference>
<sequence length="335" mass="36669">MQNTKIVVERYGGPDVLKVVEEELSPPGHRDIRIRVEAAGVALADVMRREGTYLDSPLPPFTPGYEAVGFVEDVGELVTEYVHGDRVGAFLNGTGAYSAYINLPAEEAIRIPHDVDAAQAASVMLNYVTAYQMLHRLAEVSAGDSVLIHGAGGGVGTALLELGRMMGLRMFGTASSAKHPGVAAYGAVPIDYRKADFTEVLQQLMPGGVDAVFDPIGGDHWQRSFRTLGDRGRFVGFGHTSVLQESTREAWTNQWRELAEMKRTPTGHPAYLYSITSLKQEHPAWFREDAELLLSWLGKGLLKPRVFCRVPFREAGRAQQLMLEAGTVGKVVLTF</sequence>
<dbReference type="SUPFAM" id="SSF51735">
    <property type="entry name" value="NAD(P)-binding Rossmann-fold domains"/>
    <property type="match status" value="1"/>
</dbReference>
<dbReference type="InterPro" id="IPR051397">
    <property type="entry name" value="Zn-ADH-like_protein"/>
</dbReference>
<dbReference type="SUPFAM" id="SSF50129">
    <property type="entry name" value="GroES-like"/>
    <property type="match status" value="1"/>
</dbReference>
<dbReference type="InterPro" id="IPR036291">
    <property type="entry name" value="NAD(P)-bd_dom_sf"/>
</dbReference>
<dbReference type="Gene3D" id="3.40.50.720">
    <property type="entry name" value="NAD(P)-binding Rossmann-like Domain"/>
    <property type="match status" value="1"/>
</dbReference>
<dbReference type="Proteomes" id="UP001343257">
    <property type="component" value="Unassembled WGS sequence"/>
</dbReference>
<dbReference type="Gene3D" id="3.90.180.10">
    <property type="entry name" value="Medium-chain alcohol dehydrogenases, catalytic domain"/>
    <property type="match status" value="1"/>
</dbReference>
<dbReference type="EMBL" id="JARTLD010000037">
    <property type="protein sequence ID" value="MED5018748.1"/>
    <property type="molecule type" value="Genomic_DNA"/>
</dbReference>
<reference evidence="2 3" key="1">
    <citation type="submission" date="2023-03" db="EMBL/GenBank/DDBJ databases">
        <title>Bacillus Genome Sequencing.</title>
        <authorList>
            <person name="Dunlap C."/>
        </authorList>
    </citation>
    <scope>NUCLEOTIDE SEQUENCE [LARGE SCALE GENOMIC DNA]</scope>
    <source>
        <strain evidence="2 3">NRS-52</strain>
    </source>
</reference>
<dbReference type="InterPro" id="IPR013154">
    <property type="entry name" value="ADH-like_N"/>
</dbReference>
<name>A0ABU6PV32_9BACL</name>
<keyword evidence="3" id="KW-1185">Reference proteome</keyword>
<dbReference type="PANTHER" id="PTHR43677">
    <property type="entry name" value="SHORT-CHAIN DEHYDROGENASE/REDUCTASE"/>
    <property type="match status" value="1"/>
</dbReference>
<accession>A0ABU6PV32</accession>
<dbReference type="Pfam" id="PF08240">
    <property type="entry name" value="ADH_N"/>
    <property type="match status" value="1"/>
</dbReference>
<evidence type="ECO:0000313" key="2">
    <source>
        <dbReference type="EMBL" id="MED5018748.1"/>
    </source>
</evidence>
<evidence type="ECO:0000313" key="3">
    <source>
        <dbReference type="Proteomes" id="UP001343257"/>
    </source>
</evidence>
<protein>
    <submittedName>
        <fullName evidence="2">Medium chain dehydrogenase/reductase family protein</fullName>
    </submittedName>
</protein>
<organism evidence="2 3">
    <name type="scientific">Paenibacillus chibensis</name>
    <dbReference type="NCBI Taxonomy" id="59846"/>
    <lineage>
        <taxon>Bacteria</taxon>
        <taxon>Bacillati</taxon>
        <taxon>Bacillota</taxon>
        <taxon>Bacilli</taxon>
        <taxon>Bacillales</taxon>
        <taxon>Paenibacillaceae</taxon>
        <taxon>Paenibacillus</taxon>
    </lineage>
</organism>
<dbReference type="RefSeq" id="WP_328279268.1">
    <property type="nucleotide sequence ID" value="NZ_JARTLD010000037.1"/>
</dbReference>
<dbReference type="SMART" id="SM00829">
    <property type="entry name" value="PKS_ER"/>
    <property type="match status" value="1"/>
</dbReference>
<proteinExistence type="predicted"/>
<feature type="domain" description="Enoyl reductase (ER)" evidence="1">
    <location>
        <begin position="12"/>
        <end position="333"/>
    </location>
</feature>
<dbReference type="PANTHER" id="PTHR43677:SF4">
    <property type="entry name" value="QUINONE OXIDOREDUCTASE-LIKE PROTEIN 2"/>
    <property type="match status" value="1"/>
</dbReference>
<comment type="caution">
    <text evidence="2">The sequence shown here is derived from an EMBL/GenBank/DDBJ whole genome shotgun (WGS) entry which is preliminary data.</text>
</comment>
<dbReference type="Pfam" id="PF13602">
    <property type="entry name" value="ADH_zinc_N_2"/>
    <property type="match status" value="1"/>
</dbReference>
<dbReference type="InterPro" id="IPR011032">
    <property type="entry name" value="GroES-like_sf"/>
</dbReference>
<evidence type="ECO:0000259" key="1">
    <source>
        <dbReference type="SMART" id="SM00829"/>
    </source>
</evidence>
<dbReference type="CDD" id="cd08273">
    <property type="entry name" value="MDR8"/>
    <property type="match status" value="1"/>
</dbReference>